<dbReference type="InterPro" id="IPR027007">
    <property type="entry name" value="C2_DOCK-type_domain"/>
</dbReference>
<proteinExistence type="inferred from homology"/>
<evidence type="ECO:0000256" key="1">
    <source>
        <dbReference type="PROSITE-ProRule" id="PRU00983"/>
    </source>
</evidence>
<dbReference type="GO" id="GO:0031252">
    <property type="term" value="C:cell leading edge"/>
    <property type="evidence" value="ECO:0007669"/>
    <property type="project" value="TreeGrafter"/>
</dbReference>
<dbReference type="Ensembl" id="ENSPLAT00000026437.1">
    <property type="protein sequence ID" value="ENSPLAP00000030481.1"/>
    <property type="gene ID" value="ENSPLAG00000021766.1"/>
</dbReference>
<dbReference type="Proteomes" id="UP000261500">
    <property type="component" value="Unplaced"/>
</dbReference>
<accession>A0A3B3VZK5</accession>
<dbReference type="AlphaFoldDB" id="A0A3B3VZK5"/>
<reference evidence="3" key="2">
    <citation type="submission" date="2025-09" db="UniProtKB">
        <authorList>
            <consortium name="Ensembl"/>
        </authorList>
    </citation>
    <scope>IDENTIFICATION</scope>
</reference>
<dbReference type="PROSITE" id="PS51650">
    <property type="entry name" value="C2_DOCK"/>
    <property type="match status" value="1"/>
</dbReference>
<organism evidence="3 4">
    <name type="scientific">Poecilia latipinna</name>
    <name type="common">sailfin molly</name>
    <dbReference type="NCBI Taxonomy" id="48699"/>
    <lineage>
        <taxon>Eukaryota</taxon>
        <taxon>Metazoa</taxon>
        <taxon>Chordata</taxon>
        <taxon>Craniata</taxon>
        <taxon>Vertebrata</taxon>
        <taxon>Euteleostomi</taxon>
        <taxon>Actinopterygii</taxon>
        <taxon>Neopterygii</taxon>
        <taxon>Teleostei</taxon>
        <taxon>Neoteleostei</taxon>
        <taxon>Acanthomorphata</taxon>
        <taxon>Ovalentaria</taxon>
        <taxon>Atherinomorphae</taxon>
        <taxon>Cyprinodontiformes</taxon>
        <taxon>Poeciliidae</taxon>
        <taxon>Poeciliinae</taxon>
        <taxon>Poecilia</taxon>
    </lineage>
</organism>
<dbReference type="PANTHER" id="PTHR23317">
    <property type="entry name" value="DEDICATOR OF CYTOKINESIS DOCK"/>
    <property type="match status" value="1"/>
</dbReference>
<feature type="domain" description="C2 DOCK-type" evidence="2">
    <location>
        <begin position="161"/>
        <end position="321"/>
    </location>
</feature>
<evidence type="ECO:0000313" key="3">
    <source>
        <dbReference type="Ensembl" id="ENSPLAP00000030481.1"/>
    </source>
</evidence>
<dbReference type="GO" id="GO:1903905">
    <property type="term" value="P:positive regulation of establishment of T cell polarity"/>
    <property type="evidence" value="ECO:0007669"/>
    <property type="project" value="TreeGrafter"/>
</dbReference>
<protein>
    <recommendedName>
        <fullName evidence="2">C2 DOCK-type domain-containing protein</fullName>
    </recommendedName>
</protein>
<sequence length="321" mass="36868">MPFAWATVNIMEVISQTAASDRDVTDSDSVKGGVCEFVHRRTCFRLESFPACGFSIIFWRFTRRSRLCFILNEYKEGDRLSDEDLLKFLADIKKSSTPQRRIKTIPGCIKLDMSPIHDTPQACLSTELIPLIPVAEKNIRPIKEVLEFPSSEVYVPHNIYRNLLFVYPQRLNFVNRLTSARNIAIKIQFMSGEDPSCVLPVIYGKSNGPELLQEVYTPVTYHNKSPDFYEEVKLSLPARLTERHHLLFTFYHISCQQKQNQSGNCETLIGYSWLPILNCDRLQTGQFCLPIVLERLPVNYSLHTPEVHTAKYVNCKCSHAT</sequence>
<evidence type="ECO:0000259" key="2">
    <source>
        <dbReference type="PROSITE" id="PS51650"/>
    </source>
</evidence>
<dbReference type="GO" id="GO:2000406">
    <property type="term" value="P:positive regulation of T cell migration"/>
    <property type="evidence" value="ECO:0007669"/>
    <property type="project" value="TreeGrafter"/>
</dbReference>
<evidence type="ECO:0000313" key="4">
    <source>
        <dbReference type="Proteomes" id="UP000261500"/>
    </source>
</evidence>
<dbReference type="InterPro" id="IPR026791">
    <property type="entry name" value="DOCK"/>
</dbReference>
<dbReference type="GO" id="GO:0005085">
    <property type="term" value="F:guanyl-nucleotide exchange factor activity"/>
    <property type="evidence" value="ECO:0007669"/>
    <property type="project" value="InterPro"/>
</dbReference>
<dbReference type="GO" id="GO:0007264">
    <property type="term" value="P:small GTPase-mediated signal transduction"/>
    <property type="evidence" value="ECO:0007669"/>
    <property type="project" value="InterPro"/>
</dbReference>
<name>A0A3B3VZK5_9TELE</name>
<comment type="similarity">
    <text evidence="1">Belongs to the DOCK family.</text>
</comment>
<dbReference type="PANTHER" id="PTHR23317:SF74">
    <property type="entry name" value="DEDICATOR OF CYTOKINESIS PROTEIN 8"/>
    <property type="match status" value="1"/>
</dbReference>
<reference evidence="3" key="1">
    <citation type="submission" date="2025-08" db="UniProtKB">
        <authorList>
            <consortium name="Ensembl"/>
        </authorList>
    </citation>
    <scope>IDENTIFICATION</scope>
</reference>
<dbReference type="Gene3D" id="2.60.40.150">
    <property type="entry name" value="C2 domain"/>
    <property type="match status" value="1"/>
</dbReference>
<dbReference type="InterPro" id="IPR035892">
    <property type="entry name" value="C2_domain_sf"/>
</dbReference>
<dbReference type="GeneTree" id="ENSGT00940000155876"/>
<dbReference type="InterPro" id="IPR037808">
    <property type="entry name" value="C2_Dock-C"/>
</dbReference>
<dbReference type="Pfam" id="PF14429">
    <property type="entry name" value="DOCK-C2"/>
    <property type="match status" value="1"/>
</dbReference>
<dbReference type="CDD" id="cd08696">
    <property type="entry name" value="C2_Dock-C"/>
    <property type="match status" value="1"/>
</dbReference>
<keyword evidence="4" id="KW-1185">Reference proteome</keyword>